<comment type="caution">
    <text evidence="1">The sequence shown here is derived from an EMBL/GenBank/DDBJ whole genome shotgun (WGS) entry which is preliminary data.</text>
</comment>
<evidence type="ECO:0000313" key="1">
    <source>
        <dbReference type="EMBL" id="RGC51206.1"/>
    </source>
</evidence>
<name>A0A3E2XQT5_9FIRM</name>
<reference evidence="1 2" key="1">
    <citation type="submission" date="2018-08" db="EMBL/GenBank/DDBJ databases">
        <title>A genome reference for cultivated species of the human gut microbiota.</title>
        <authorList>
            <person name="Zou Y."/>
            <person name="Xue W."/>
            <person name="Luo G."/>
        </authorList>
    </citation>
    <scope>NUCLEOTIDE SEQUENCE [LARGE SCALE GENOMIC DNA]</scope>
    <source>
        <strain evidence="1 2">AM28-39</strain>
    </source>
</reference>
<dbReference type="PANTHER" id="PTHR41259">
    <property type="entry name" value="DOUBLE-STRAND BREAK REPAIR RAD50 ATPASE, PUTATIVE-RELATED"/>
    <property type="match status" value="1"/>
</dbReference>
<dbReference type="EMBL" id="QVFD01000001">
    <property type="protein sequence ID" value="RGC51206.1"/>
    <property type="molecule type" value="Genomic_DNA"/>
</dbReference>
<accession>A0A3E2XQT5</accession>
<protein>
    <submittedName>
        <fullName evidence="1">Uncharacterized protein</fullName>
    </submittedName>
</protein>
<proteinExistence type="predicted"/>
<dbReference type="Proteomes" id="UP000261231">
    <property type="component" value="Unassembled WGS sequence"/>
</dbReference>
<dbReference type="Gene3D" id="3.40.50.300">
    <property type="entry name" value="P-loop containing nucleotide triphosphate hydrolases"/>
    <property type="match status" value="1"/>
</dbReference>
<dbReference type="InterPro" id="IPR027417">
    <property type="entry name" value="P-loop_NTPase"/>
</dbReference>
<dbReference type="SUPFAM" id="SSF52540">
    <property type="entry name" value="P-loop containing nucleoside triphosphate hydrolases"/>
    <property type="match status" value="1"/>
</dbReference>
<gene>
    <name evidence="1" type="ORF">DW747_01555</name>
</gene>
<organism evidence="1 2">
    <name type="scientific">Coprococcus catus</name>
    <dbReference type="NCBI Taxonomy" id="116085"/>
    <lineage>
        <taxon>Bacteria</taxon>
        <taxon>Bacillati</taxon>
        <taxon>Bacillota</taxon>
        <taxon>Clostridia</taxon>
        <taxon>Lachnospirales</taxon>
        <taxon>Lachnospiraceae</taxon>
        <taxon>Coprococcus</taxon>
    </lineage>
</organism>
<dbReference type="PANTHER" id="PTHR41259:SF1">
    <property type="entry name" value="DOUBLE-STRAND BREAK REPAIR RAD50 ATPASE, PUTATIVE-RELATED"/>
    <property type="match status" value="1"/>
</dbReference>
<sequence>MEKRQNKCLKEDSMARLKAEEEDAEKKCVLTEKTMSLLNRAKDNLANSYVGKVERGFKYYSDTLMEEGLGDVMVDNDLHLHIDEKGVAREVGSFSAGMIDCIVLCMRLALVDALFGEEKTFLILDDPFVNLDDKHTKRAREMLDKIAQDHQVIYLVCNSSRQ</sequence>
<dbReference type="AlphaFoldDB" id="A0A3E2XQT5"/>
<keyword evidence="2" id="KW-1185">Reference proteome</keyword>
<evidence type="ECO:0000313" key="2">
    <source>
        <dbReference type="Proteomes" id="UP000261231"/>
    </source>
</evidence>